<comment type="caution">
    <text evidence="1">The sequence shown here is derived from an EMBL/GenBank/DDBJ whole genome shotgun (WGS) entry which is preliminary data.</text>
</comment>
<dbReference type="EMBL" id="JANEYF010003504">
    <property type="protein sequence ID" value="KAJ8935889.1"/>
    <property type="molecule type" value="Genomic_DNA"/>
</dbReference>
<dbReference type="Proteomes" id="UP001162156">
    <property type="component" value="Unassembled WGS sequence"/>
</dbReference>
<keyword evidence="2" id="KW-1185">Reference proteome</keyword>
<accession>A0AAV8XBC3</accession>
<evidence type="ECO:0000313" key="2">
    <source>
        <dbReference type="Proteomes" id="UP001162156"/>
    </source>
</evidence>
<evidence type="ECO:0000313" key="1">
    <source>
        <dbReference type="EMBL" id="KAJ8935889.1"/>
    </source>
</evidence>
<protein>
    <submittedName>
        <fullName evidence="1">Uncharacterized protein</fullName>
    </submittedName>
</protein>
<dbReference type="AlphaFoldDB" id="A0AAV8XBC3"/>
<reference evidence="1" key="1">
    <citation type="journal article" date="2023" name="Insect Mol. Biol.">
        <title>Genome sequencing provides insights into the evolution of gene families encoding plant cell wall-degrading enzymes in longhorned beetles.</title>
        <authorList>
            <person name="Shin N.R."/>
            <person name="Okamura Y."/>
            <person name="Kirsch R."/>
            <person name="Pauchet Y."/>
        </authorList>
    </citation>
    <scope>NUCLEOTIDE SEQUENCE</scope>
    <source>
        <strain evidence="1">RBIC_L_NR</strain>
    </source>
</reference>
<gene>
    <name evidence="1" type="ORF">NQ314_012605</name>
</gene>
<proteinExistence type="predicted"/>
<name>A0AAV8XBC3_9CUCU</name>
<organism evidence="1 2">
    <name type="scientific">Rhamnusium bicolor</name>
    <dbReference type="NCBI Taxonomy" id="1586634"/>
    <lineage>
        <taxon>Eukaryota</taxon>
        <taxon>Metazoa</taxon>
        <taxon>Ecdysozoa</taxon>
        <taxon>Arthropoda</taxon>
        <taxon>Hexapoda</taxon>
        <taxon>Insecta</taxon>
        <taxon>Pterygota</taxon>
        <taxon>Neoptera</taxon>
        <taxon>Endopterygota</taxon>
        <taxon>Coleoptera</taxon>
        <taxon>Polyphaga</taxon>
        <taxon>Cucujiformia</taxon>
        <taxon>Chrysomeloidea</taxon>
        <taxon>Cerambycidae</taxon>
        <taxon>Lepturinae</taxon>
        <taxon>Rhagiini</taxon>
        <taxon>Rhamnusium</taxon>
    </lineage>
</organism>
<sequence>MIYIIKGSTKNSKHECLDCANYKRKVHETEQTMSGRDVLIEMLQEEIKKVENLYKKSIDDYEKLRFIHCTTVQELSNLKEIHKKVNITY</sequence>